<evidence type="ECO:0000313" key="4">
    <source>
        <dbReference type="Proteomes" id="UP001497525"/>
    </source>
</evidence>
<gene>
    <name evidence="3" type="ORF">CDAUBV1_LOCUS16372</name>
</gene>
<feature type="transmembrane region" description="Helical" evidence="2">
    <location>
        <begin position="122"/>
        <end position="144"/>
    </location>
</feature>
<accession>A0AAV2TX51</accession>
<keyword evidence="2" id="KW-0812">Transmembrane</keyword>
<keyword evidence="2" id="KW-1133">Transmembrane helix</keyword>
<dbReference type="AlphaFoldDB" id="A0AAV2TX51"/>
<evidence type="ECO:0000256" key="1">
    <source>
        <dbReference type="SAM" id="MobiDB-lite"/>
    </source>
</evidence>
<feature type="transmembrane region" description="Helical" evidence="2">
    <location>
        <begin position="46"/>
        <end position="69"/>
    </location>
</feature>
<dbReference type="Proteomes" id="UP001497525">
    <property type="component" value="Unassembled WGS sequence"/>
</dbReference>
<dbReference type="EMBL" id="CAXLJL010000822">
    <property type="protein sequence ID" value="CAL5141094.1"/>
    <property type="molecule type" value="Genomic_DNA"/>
</dbReference>
<organism evidence="3 4">
    <name type="scientific">Calicophoron daubneyi</name>
    <name type="common">Rumen fluke</name>
    <name type="synonym">Paramphistomum daubneyi</name>
    <dbReference type="NCBI Taxonomy" id="300641"/>
    <lineage>
        <taxon>Eukaryota</taxon>
        <taxon>Metazoa</taxon>
        <taxon>Spiralia</taxon>
        <taxon>Lophotrochozoa</taxon>
        <taxon>Platyhelminthes</taxon>
        <taxon>Trematoda</taxon>
        <taxon>Digenea</taxon>
        <taxon>Plagiorchiida</taxon>
        <taxon>Pronocephalata</taxon>
        <taxon>Paramphistomoidea</taxon>
        <taxon>Paramphistomidae</taxon>
        <taxon>Calicophoron</taxon>
    </lineage>
</organism>
<sequence>MLKNGGMSNIAGPSGTAGLLNNQRRDQLILPSGCYLSVPYLNGLQVLGFCLAFFGLISCLLGLLDIVIIPAVFSVENDHLPIRLGLENAFGLSIFCGLLIIASGAMALRTMISGRFTSLRKFYLSLWINLLLGIAYWCCFVWAICKGLLTLSEFTKKTSNALLVTRIFTGTNVGLSFVPNLTGIALYWKPVMSVCCGSYDFPVPRSQSAGRFGQLSAAFHSPRSQLRRTRLHHGDESSSDGLSTSDVAPLHL</sequence>
<evidence type="ECO:0000313" key="3">
    <source>
        <dbReference type="EMBL" id="CAL5141094.1"/>
    </source>
</evidence>
<comment type="caution">
    <text evidence="3">The sequence shown here is derived from an EMBL/GenBank/DDBJ whole genome shotgun (WGS) entry which is preliminary data.</text>
</comment>
<feature type="transmembrane region" description="Helical" evidence="2">
    <location>
        <begin position="89"/>
        <end position="110"/>
    </location>
</feature>
<name>A0AAV2TX51_CALDB</name>
<reference evidence="3" key="1">
    <citation type="submission" date="2024-06" db="EMBL/GenBank/DDBJ databases">
        <authorList>
            <person name="Liu X."/>
            <person name="Lenzi L."/>
            <person name="Haldenby T S."/>
            <person name="Uol C."/>
        </authorList>
    </citation>
    <scope>NUCLEOTIDE SEQUENCE</scope>
</reference>
<proteinExistence type="predicted"/>
<protein>
    <submittedName>
        <fullName evidence="3">Uncharacterized protein</fullName>
    </submittedName>
</protein>
<evidence type="ECO:0000256" key="2">
    <source>
        <dbReference type="SAM" id="Phobius"/>
    </source>
</evidence>
<keyword evidence="2" id="KW-0472">Membrane</keyword>
<feature type="region of interest" description="Disordered" evidence="1">
    <location>
        <begin position="230"/>
        <end position="252"/>
    </location>
</feature>